<dbReference type="InterPro" id="IPR050413">
    <property type="entry name" value="TCR_beta_variable"/>
</dbReference>
<dbReference type="Pfam" id="PF07686">
    <property type="entry name" value="V-set"/>
    <property type="match status" value="1"/>
</dbReference>
<protein>
    <recommendedName>
        <fullName evidence="3">Ig-like domain-containing protein</fullName>
    </recommendedName>
</protein>
<dbReference type="GO" id="GO:0007166">
    <property type="term" value="P:cell surface receptor signaling pathway"/>
    <property type="evidence" value="ECO:0007669"/>
    <property type="project" value="TreeGrafter"/>
</dbReference>
<dbReference type="InterPro" id="IPR013783">
    <property type="entry name" value="Ig-like_fold"/>
</dbReference>
<dbReference type="InterPro" id="IPR013106">
    <property type="entry name" value="Ig_V-set"/>
</dbReference>
<keyword evidence="1" id="KW-0732">Signal</keyword>
<dbReference type="Proteomes" id="UP000472263">
    <property type="component" value="Chromosome 22"/>
</dbReference>
<dbReference type="GeneTree" id="ENSGT01100000263849"/>
<evidence type="ECO:0000259" key="3">
    <source>
        <dbReference type="PROSITE" id="PS50835"/>
    </source>
</evidence>
<dbReference type="Gene3D" id="2.60.40.10">
    <property type="entry name" value="Immunoglobulins"/>
    <property type="match status" value="1"/>
</dbReference>
<reference evidence="4" key="1">
    <citation type="submission" date="2019-06" db="EMBL/GenBank/DDBJ databases">
        <authorList>
            <consortium name="Wellcome Sanger Institute Data Sharing"/>
        </authorList>
    </citation>
    <scope>NUCLEOTIDE SEQUENCE [LARGE SCALE GENOMIC DNA]</scope>
</reference>
<proteinExistence type="predicted"/>
<dbReference type="PROSITE" id="PS50835">
    <property type="entry name" value="IG_LIKE"/>
    <property type="match status" value="1"/>
</dbReference>
<evidence type="ECO:0000313" key="4">
    <source>
        <dbReference type="Ensembl" id="ENSMMDP00005027039.1"/>
    </source>
</evidence>
<dbReference type="SMART" id="SM00409">
    <property type="entry name" value="IG"/>
    <property type="match status" value="1"/>
</dbReference>
<dbReference type="PANTHER" id="PTHR23268:SF102">
    <property type="entry name" value="IMMUNOGLOBULIN V-SET DOMAIN-CONTAINING PROTEIN"/>
    <property type="match status" value="1"/>
</dbReference>
<dbReference type="InterPro" id="IPR007110">
    <property type="entry name" value="Ig-like_dom"/>
</dbReference>
<feature type="domain" description="Ig-like" evidence="3">
    <location>
        <begin position="6"/>
        <end position="100"/>
    </location>
</feature>
<dbReference type="InterPro" id="IPR003599">
    <property type="entry name" value="Ig_sub"/>
</dbReference>
<dbReference type="PANTHER" id="PTHR23268">
    <property type="entry name" value="T-CELL RECEPTOR BETA CHAIN"/>
    <property type="match status" value="1"/>
</dbReference>
<dbReference type="GO" id="GO:0005886">
    <property type="term" value="C:plasma membrane"/>
    <property type="evidence" value="ECO:0007669"/>
    <property type="project" value="TreeGrafter"/>
</dbReference>
<organism evidence="4 5">
    <name type="scientific">Myripristis murdjan</name>
    <name type="common">pinecone soldierfish</name>
    <dbReference type="NCBI Taxonomy" id="586833"/>
    <lineage>
        <taxon>Eukaryota</taxon>
        <taxon>Metazoa</taxon>
        <taxon>Chordata</taxon>
        <taxon>Craniata</taxon>
        <taxon>Vertebrata</taxon>
        <taxon>Euteleostomi</taxon>
        <taxon>Actinopterygii</taxon>
        <taxon>Neopterygii</taxon>
        <taxon>Teleostei</taxon>
        <taxon>Neoteleostei</taxon>
        <taxon>Acanthomorphata</taxon>
        <taxon>Holocentriformes</taxon>
        <taxon>Holocentridae</taxon>
        <taxon>Myripristis</taxon>
    </lineage>
</organism>
<dbReference type="SUPFAM" id="SSF48726">
    <property type="entry name" value="Immunoglobulin"/>
    <property type="match status" value="1"/>
</dbReference>
<reference evidence="4" key="3">
    <citation type="submission" date="2025-09" db="UniProtKB">
        <authorList>
            <consortium name="Ensembl"/>
        </authorList>
    </citation>
    <scope>IDENTIFICATION</scope>
</reference>
<dbReference type="InParanoid" id="A0A667YTA9"/>
<dbReference type="AlphaFoldDB" id="A0A667YTA9"/>
<evidence type="ECO:0000313" key="5">
    <source>
        <dbReference type="Proteomes" id="UP000472263"/>
    </source>
</evidence>
<dbReference type="InterPro" id="IPR036179">
    <property type="entry name" value="Ig-like_dom_sf"/>
</dbReference>
<keyword evidence="2" id="KW-0391">Immunity</keyword>
<name>A0A667YTA9_9TELE</name>
<evidence type="ECO:0000256" key="2">
    <source>
        <dbReference type="ARBA" id="ARBA00022859"/>
    </source>
</evidence>
<dbReference type="GO" id="GO:0002376">
    <property type="term" value="P:immune system process"/>
    <property type="evidence" value="ECO:0007669"/>
    <property type="project" value="UniProtKB-KW"/>
</dbReference>
<accession>A0A667YTA9</accession>
<sequence>IHEIAKTVQFTTPADMYKKPGEKAQLNCSHDIQNYNTILWYRQSENQQMQLLGYVFVVKKFPVTKPDVASGTLTVKDLVAEDKGLYFCAVSEHSDTDSLNR</sequence>
<keyword evidence="5" id="KW-1185">Reference proteome</keyword>
<dbReference type="Ensembl" id="ENSMMDT00005027610.1">
    <property type="protein sequence ID" value="ENSMMDP00005027039.1"/>
    <property type="gene ID" value="ENSMMDG00005012905.1"/>
</dbReference>
<reference evidence="4" key="2">
    <citation type="submission" date="2025-08" db="UniProtKB">
        <authorList>
            <consortium name="Ensembl"/>
        </authorList>
    </citation>
    <scope>IDENTIFICATION</scope>
</reference>
<evidence type="ECO:0000256" key="1">
    <source>
        <dbReference type="ARBA" id="ARBA00022729"/>
    </source>
</evidence>